<reference evidence="6 7" key="1">
    <citation type="submission" date="2020-09" db="EMBL/GenBank/DDBJ databases">
        <title>Development of specific Francisella tularensis PCR assay based on in-depth characterization of family Francisellaceae.</title>
        <authorList>
            <person name="Ohrman C."/>
            <person name="Sahl J."/>
            <person name="Sjodin A."/>
            <person name="Uneklint I."/>
            <person name="Ballard R."/>
            <person name="Karlsson L."/>
            <person name="Mcdonough R."/>
            <person name="Sundell D."/>
            <person name="Soria K."/>
            <person name="Brindeflk B."/>
            <person name="Vallesi A."/>
            <person name="Ramirez-Paredes J.G."/>
            <person name="Colquhoun D."/>
            <person name="Myrtennas K."/>
            <person name="Birdsell D."/>
            <person name="Johansson A."/>
            <person name="Wagner D."/>
            <person name="Forsman M."/>
        </authorList>
    </citation>
    <scope>NUCLEOTIDE SEQUENCE [LARGE SCALE GENOMIC DNA]</scope>
    <source>
        <strain evidence="6 7">FSC1140</strain>
    </source>
</reference>
<dbReference type="SMART" id="SM00382">
    <property type="entry name" value="AAA"/>
    <property type="match status" value="1"/>
</dbReference>
<protein>
    <submittedName>
        <fullName evidence="6">ABC transporter ATP-binding protein</fullName>
    </submittedName>
</protein>
<dbReference type="RefSeq" id="WP_159184901.1">
    <property type="nucleotide sequence ID" value="NZ_JACVJL010000100.1"/>
</dbReference>
<dbReference type="AlphaFoldDB" id="A0A9Q2QJI4"/>
<dbReference type="Proteomes" id="UP000701999">
    <property type="component" value="Unassembled WGS sequence"/>
</dbReference>
<dbReference type="PANTHER" id="PTHR46743:SF2">
    <property type="entry name" value="TEICHOIC ACIDS EXPORT ATP-BINDING PROTEIN TAGH"/>
    <property type="match status" value="1"/>
</dbReference>
<gene>
    <name evidence="6" type="ORF">IB647_07045</name>
</gene>
<evidence type="ECO:0000256" key="1">
    <source>
        <dbReference type="ARBA" id="ARBA00005417"/>
    </source>
</evidence>
<evidence type="ECO:0000259" key="5">
    <source>
        <dbReference type="PROSITE" id="PS50893"/>
    </source>
</evidence>
<keyword evidence="3" id="KW-0547">Nucleotide-binding</keyword>
<feature type="domain" description="ABC transporter" evidence="5">
    <location>
        <begin position="2"/>
        <end position="216"/>
    </location>
</feature>
<dbReference type="GO" id="GO:0016020">
    <property type="term" value="C:membrane"/>
    <property type="evidence" value="ECO:0007669"/>
    <property type="project" value="InterPro"/>
</dbReference>
<dbReference type="PANTHER" id="PTHR46743">
    <property type="entry name" value="TEICHOIC ACIDS EXPORT ATP-BINDING PROTEIN TAGH"/>
    <property type="match status" value="1"/>
</dbReference>
<proteinExistence type="inferred from homology"/>
<name>A0A9Q2QJI4_9GAMM</name>
<evidence type="ECO:0000256" key="2">
    <source>
        <dbReference type="ARBA" id="ARBA00022448"/>
    </source>
</evidence>
<keyword evidence="7" id="KW-1185">Reference proteome</keyword>
<keyword evidence="2" id="KW-0813">Transport</keyword>
<dbReference type="SUPFAM" id="SSF52540">
    <property type="entry name" value="P-loop containing nucleoside triphosphate hydrolases"/>
    <property type="match status" value="1"/>
</dbReference>
<dbReference type="EMBL" id="JACVKN010000148">
    <property type="protein sequence ID" value="MBK2065394.1"/>
    <property type="molecule type" value="Genomic_DNA"/>
</dbReference>
<evidence type="ECO:0000256" key="4">
    <source>
        <dbReference type="ARBA" id="ARBA00022840"/>
    </source>
</evidence>
<sequence>MIQLVNATKFYNIRGHKHYILRDVNYTFPEGKSIGILGRNGAGKSTFLRMLGGLEYANSGKIITTSSISWPVGLTAGFQGSLTARENIKFVCRIHNKNRREMKQIEEFVYDFAEIGEFFDMPVKSYSSGMKGRVNFGLSMAFDFDYYLVDEVTGVGDPQFMKKANDAFNEKKKNACVIMVSHNMKEIKSSCDIAVVLENGKINIFDNMDEAIASYQK</sequence>
<dbReference type="InterPro" id="IPR050683">
    <property type="entry name" value="Bact_Polysacc_Export_ATP-bd"/>
</dbReference>
<dbReference type="InterPro" id="IPR003439">
    <property type="entry name" value="ABC_transporter-like_ATP-bd"/>
</dbReference>
<evidence type="ECO:0000256" key="3">
    <source>
        <dbReference type="ARBA" id="ARBA00022741"/>
    </source>
</evidence>
<dbReference type="Gene3D" id="3.40.50.300">
    <property type="entry name" value="P-loop containing nucleotide triphosphate hydrolases"/>
    <property type="match status" value="1"/>
</dbReference>
<dbReference type="InterPro" id="IPR003593">
    <property type="entry name" value="AAA+_ATPase"/>
</dbReference>
<keyword evidence="4 6" id="KW-0067">ATP-binding</keyword>
<dbReference type="GO" id="GO:0016887">
    <property type="term" value="F:ATP hydrolysis activity"/>
    <property type="evidence" value="ECO:0007669"/>
    <property type="project" value="InterPro"/>
</dbReference>
<comment type="similarity">
    <text evidence="1">Belongs to the ABC transporter superfamily.</text>
</comment>
<organism evidence="6 7">
    <name type="scientific">Francisella noatunensis</name>
    <dbReference type="NCBI Taxonomy" id="657445"/>
    <lineage>
        <taxon>Bacteria</taxon>
        <taxon>Pseudomonadati</taxon>
        <taxon>Pseudomonadota</taxon>
        <taxon>Gammaproteobacteria</taxon>
        <taxon>Thiotrichales</taxon>
        <taxon>Francisellaceae</taxon>
        <taxon>Francisella</taxon>
    </lineage>
</organism>
<comment type="caution">
    <text evidence="6">The sequence shown here is derived from an EMBL/GenBank/DDBJ whole genome shotgun (WGS) entry which is preliminary data.</text>
</comment>
<dbReference type="PROSITE" id="PS50893">
    <property type="entry name" value="ABC_TRANSPORTER_2"/>
    <property type="match status" value="1"/>
</dbReference>
<evidence type="ECO:0000313" key="7">
    <source>
        <dbReference type="Proteomes" id="UP000701999"/>
    </source>
</evidence>
<dbReference type="GO" id="GO:0005524">
    <property type="term" value="F:ATP binding"/>
    <property type="evidence" value="ECO:0007669"/>
    <property type="project" value="UniProtKB-KW"/>
</dbReference>
<accession>A0A9Q2QJI4</accession>
<dbReference type="Pfam" id="PF00005">
    <property type="entry name" value="ABC_tran"/>
    <property type="match status" value="1"/>
</dbReference>
<dbReference type="GO" id="GO:0140359">
    <property type="term" value="F:ABC-type transporter activity"/>
    <property type="evidence" value="ECO:0007669"/>
    <property type="project" value="InterPro"/>
</dbReference>
<dbReference type="InterPro" id="IPR015860">
    <property type="entry name" value="ABC_transpr_TagH-like"/>
</dbReference>
<dbReference type="GeneID" id="93255817"/>
<evidence type="ECO:0000313" key="6">
    <source>
        <dbReference type="EMBL" id="MBK2065394.1"/>
    </source>
</evidence>
<dbReference type="CDD" id="cd03220">
    <property type="entry name" value="ABC_KpsT_Wzt"/>
    <property type="match status" value="1"/>
</dbReference>
<dbReference type="InterPro" id="IPR027417">
    <property type="entry name" value="P-loop_NTPase"/>
</dbReference>